<dbReference type="Proteomes" id="UP001165064">
    <property type="component" value="Unassembled WGS sequence"/>
</dbReference>
<sequence length="670" mass="74501">MYSSAMSYEPNEPLPDLGSLQTPVASIYYKIESLLPYKSGYSIAQLEGDNFFRATRQTLFKFGRTQLLNEILICTIRILDNINAHDHQTTLDDKSTASLKSINIIVELLASILSDVWDELEHNHAEYNIYKKMGLTFPQSIMNGKVYRTVQPRPIPSNIYRHLLSILGKMKTDSDMVKQVRKLGLYPMQSLSKRASASSATEKGSIISSIDENILLVVRYLAASDPNDFFRYIEFKVKVQNMEMMFIPRSDFIGEAFITSGTISAYLHLVKDFNQVTRKTSQQCMLFTYLSDAIYNWALCRTRDYLIASEDPNVVKDVELLFEFIFRLVDYKIPSCFKILSTIMLLMPQQFEKHMNDKTSKSPIAFKRLSSKGSKQKFLTDLTTIIPRVPTCGENLLKIMMVGATVKIVRGNGDHPISKFANDMFIPVRKDLSMGNLDFFPHNSDARTTTLMRSYFYAIASVLYTKPMIQVCTDLFGNPTTPIAHLIPLSGGIVKLLEVPSLADALFDFTYVISLDMKVVMHRLAHSISGPLYENDTDSNQSTHSTNSLMDLMDVLKVPTAGKPTSIATSVITATTVSQARPASVVSGSGDLNIGTMRSNIAPSMKSASLISTGGSLSTPSSNVSHLNGNGYVNKLDSITPIPSSTSHVSTDQQSVTSSSSTGRVQTQQF</sequence>
<organism evidence="1 2">
    <name type="scientific">Ambrosiozyma monospora</name>
    <name type="common">Yeast</name>
    <name type="synonym">Endomycopsis monosporus</name>
    <dbReference type="NCBI Taxonomy" id="43982"/>
    <lineage>
        <taxon>Eukaryota</taxon>
        <taxon>Fungi</taxon>
        <taxon>Dikarya</taxon>
        <taxon>Ascomycota</taxon>
        <taxon>Saccharomycotina</taxon>
        <taxon>Pichiomycetes</taxon>
        <taxon>Pichiales</taxon>
        <taxon>Pichiaceae</taxon>
        <taxon>Ambrosiozyma</taxon>
    </lineage>
</organism>
<evidence type="ECO:0000313" key="1">
    <source>
        <dbReference type="EMBL" id="GME76649.1"/>
    </source>
</evidence>
<dbReference type="EMBL" id="BSXS01001596">
    <property type="protein sequence ID" value="GME76649.1"/>
    <property type="molecule type" value="Genomic_DNA"/>
</dbReference>
<reference evidence="1" key="1">
    <citation type="submission" date="2023-04" db="EMBL/GenBank/DDBJ databases">
        <title>Ambrosiozyma monospora NBRC 10751.</title>
        <authorList>
            <person name="Ichikawa N."/>
            <person name="Sato H."/>
            <person name="Tonouchi N."/>
        </authorList>
    </citation>
    <scope>NUCLEOTIDE SEQUENCE</scope>
    <source>
        <strain evidence="1">NBRC 10751</strain>
    </source>
</reference>
<comment type="caution">
    <text evidence="1">The sequence shown here is derived from an EMBL/GenBank/DDBJ whole genome shotgun (WGS) entry which is preliminary data.</text>
</comment>
<gene>
    <name evidence="1" type="ORF">Amon02_000270200</name>
</gene>
<protein>
    <submittedName>
        <fullName evidence="1">Unnamed protein product</fullName>
    </submittedName>
</protein>
<keyword evidence="2" id="KW-1185">Reference proteome</keyword>
<name>A0ACB5SYA9_AMBMO</name>
<proteinExistence type="predicted"/>
<accession>A0ACB5SYA9</accession>
<evidence type="ECO:0000313" key="2">
    <source>
        <dbReference type="Proteomes" id="UP001165064"/>
    </source>
</evidence>